<dbReference type="Gene3D" id="1.10.10.10">
    <property type="entry name" value="Winged helix-like DNA-binding domain superfamily/Winged helix DNA-binding domain"/>
    <property type="match status" value="1"/>
</dbReference>
<dbReference type="EMBL" id="FNGA01000002">
    <property type="protein sequence ID" value="SDK86513.1"/>
    <property type="molecule type" value="Genomic_DNA"/>
</dbReference>
<dbReference type="InterPro" id="IPR051011">
    <property type="entry name" value="Metal_resp_trans_reg"/>
</dbReference>
<keyword evidence="6" id="KW-1185">Reference proteome</keyword>
<proteinExistence type="predicted"/>
<dbReference type="RefSeq" id="WP_092159737.1">
    <property type="nucleotide sequence ID" value="NZ_FNGA01000002.1"/>
</dbReference>
<dbReference type="InterPro" id="IPR018334">
    <property type="entry name" value="ArsR_HTH"/>
</dbReference>
<dbReference type="GO" id="GO:0003677">
    <property type="term" value="F:DNA binding"/>
    <property type="evidence" value="ECO:0007669"/>
    <property type="project" value="UniProtKB-KW"/>
</dbReference>
<dbReference type="PRINTS" id="PR00778">
    <property type="entry name" value="HTHARSR"/>
</dbReference>
<dbReference type="PROSITE" id="PS50987">
    <property type="entry name" value="HTH_ARSR_2"/>
    <property type="match status" value="1"/>
</dbReference>
<dbReference type="SUPFAM" id="SSF46785">
    <property type="entry name" value="Winged helix' DNA-binding domain"/>
    <property type="match status" value="1"/>
</dbReference>
<evidence type="ECO:0000313" key="5">
    <source>
        <dbReference type="EMBL" id="SDK86513.1"/>
    </source>
</evidence>
<feature type="domain" description="HTH arsR-type" evidence="4">
    <location>
        <begin position="26"/>
        <end position="120"/>
    </location>
</feature>
<keyword evidence="2" id="KW-0238">DNA-binding</keyword>
<dbReference type="AlphaFoldDB" id="A0A1G9FE52"/>
<reference evidence="6" key="1">
    <citation type="submission" date="2016-10" db="EMBL/GenBank/DDBJ databases">
        <authorList>
            <person name="Varghese N."/>
            <person name="Submissions S."/>
        </authorList>
    </citation>
    <scope>NUCLEOTIDE SEQUENCE [LARGE SCALE GENOMIC DNA]</scope>
    <source>
        <strain evidence="6">DSM 16995</strain>
    </source>
</reference>
<name>A0A1G9FE52_9BACT</name>
<dbReference type="Proteomes" id="UP000199053">
    <property type="component" value="Unassembled WGS sequence"/>
</dbReference>
<dbReference type="Pfam" id="PF01022">
    <property type="entry name" value="HTH_5"/>
    <property type="match status" value="1"/>
</dbReference>
<dbReference type="STRING" id="246191.SAMN05660337_1498"/>
<dbReference type="PANTHER" id="PTHR43132">
    <property type="entry name" value="ARSENICAL RESISTANCE OPERON REPRESSOR ARSR-RELATED"/>
    <property type="match status" value="1"/>
</dbReference>
<sequence length="128" mass="14330">MKEIKDTCDGHNPDPAAIEIVRSKICSSQTMEDVAATFKILGEPVRISILHALSIQELCVCDLAELLNMSHSAISHQLRILRSARMVRFTKQGRKALYRLDDSHVETIIQTTLAHLSNEGCTSDRKDK</sequence>
<evidence type="ECO:0000256" key="3">
    <source>
        <dbReference type="ARBA" id="ARBA00023163"/>
    </source>
</evidence>
<protein>
    <submittedName>
        <fullName evidence="5">Transcriptional regulator, ArsR family</fullName>
    </submittedName>
</protein>
<dbReference type="PANTHER" id="PTHR43132:SF6">
    <property type="entry name" value="HTH-TYPE TRANSCRIPTIONAL REPRESSOR CZRA"/>
    <property type="match status" value="1"/>
</dbReference>
<evidence type="ECO:0000259" key="4">
    <source>
        <dbReference type="PROSITE" id="PS50987"/>
    </source>
</evidence>
<dbReference type="NCBIfam" id="NF033788">
    <property type="entry name" value="HTH_metalloreg"/>
    <property type="match status" value="1"/>
</dbReference>
<evidence type="ECO:0000313" key="6">
    <source>
        <dbReference type="Proteomes" id="UP000199053"/>
    </source>
</evidence>
<dbReference type="InterPro" id="IPR001845">
    <property type="entry name" value="HTH_ArsR_DNA-bd_dom"/>
</dbReference>
<organism evidence="5 6">
    <name type="scientific">Maridesulfovibrio ferrireducens</name>
    <dbReference type="NCBI Taxonomy" id="246191"/>
    <lineage>
        <taxon>Bacteria</taxon>
        <taxon>Pseudomonadati</taxon>
        <taxon>Thermodesulfobacteriota</taxon>
        <taxon>Desulfovibrionia</taxon>
        <taxon>Desulfovibrionales</taxon>
        <taxon>Desulfovibrionaceae</taxon>
        <taxon>Maridesulfovibrio</taxon>
    </lineage>
</organism>
<dbReference type="SMART" id="SM00418">
    <property type="entry name" value="HTH_ARSR"/>
    <property type="match status" value="1"/>
</dbReference>
<dbReference type="GO" id="GO:0003700">
    <property type="term" value="F:DNA-binding transcription factor activity"/>
    <property type="evidence" value="ECO:0007669"/>
    <property type="project" value="InterPro"/>
</dbReference>
<dbReference type="PROSITE" id="PS00846">
    <property type="entry name" value="HTH_ARSR_1"/>
    <property type="match status" value="1"/>
</dbReference>
<keyword evidence="1" id="KW-0805">Transcription regulation</keyword>
<dbReference type="OrthoDB" id="9810923at2"/>
<dbReference type="CDD" id="cd00090">
    <property type="entry name" value="HTH_ARSR"/>
    <property type="match status" value="1"/>
</dbReference>
<dbReference type="InterPro" id="IPR036388">
    <property type="entry name" value="WH-like_DNA-bd_sf"/>
</dbReference>
<evidence type="ECO:0000256" key="2">
    <source>
        <dbReference type="ARBA" id="ARBA00023125"/>
    </source>
</evidence>
<gene>
    <name evidence="5" type="ORF">SAMN05660337_1498</name>
</gene>
<accession>A0A1G9FE52</accession>
<evidence type="ECO:0000256" key="1">
    <source>
        <dbReference type="ARBA" id="ARBA00023015"/>
    </source>
</evidence>
<keyword evidence="3" id="KW-0804">Transcription</keyword>
<dbReference type="InterPro" id="IPR011991">
    <property type="entry name" value="ArsR-like_HTH"/>
</dbReference>
<dbReference type="InterPro" id="IPR036390">
    <property type="entry name" value="WH_DNA-bd_sf"/>
</dbReference>